<dbReference type="SUPFAM" id="SSF56112">
    <property type="entry name" value="Protein kinase-like (PK-like)"/>
    <property type="match status" value="1"/>
</dbReference>
<dbReference type="GeneID" id="85313922"/>
<name>A0AAJ0FCV2_9PEZI</name>
<evidence type="ECO:0000313" key="2">
    <source>
        <dbReference type="Proteomes" id="UP001244011"/>
    </source>
</evidence>
<evidence type="ECO:0008006" key="3">
    <source>
        <dbReference type="Google" id="ProtNLM"/>
    </source>
</evidence>
<comment type="caution">
    <text evidence="1">The sequence shown here is derived from an EMBL/GenBank/DDBJ whole genome shotgun (WGS) entry which is preliminary data.</text>
</comment>
<evidence type="ECO:0000313" key="1">
    <source>
        <dbReference type="EMBL" id="KAK1762507.1"/>
    </source>
</evidence>
<dbReference type="InterPro" id="IPR011009">
    <property type="entry name" value="Kinase-like_dom_sf"/>
</dbReference>
<keyword evidence="2" id="KW-1185">Reference proteome</keyword>
<dbReference type="AlphaFoldDB" id="A0AAJ0FCV2"/>
<accession>A0AAJ0FCV2</accession>
<dbReference type="RefSeq" id="XP_060278720.1">
    <property type="nucleotide sequence ID" value="XM_060430735.1"/>
</dbReference>
<protein>
    <recommendedName>
        <fullName evidence="3">Protein kinase domain-containing protein</fullName>
    </recommendedName>
</protein>
<dbReference type="EMBL" id="MU839036">
    <property type="protein sequence ID" value="KAK1762507.1"/>
    <property type="molecule type" value="Genomic_DNA"/>
</dbReference>
<reference evidence="1" key="1">
    <citation type="submission" date="2023-06" db="EMBL/GenBank/DDBJ databases">
        <title>Genome-scale phylogeny and comparative genomics of the fungal order Sordariales.</title>
        <authorList>
            <consortium name="Lawrence Berkeley National Laboratory"/>
            <person name="Hensen N."/>
            <person name="Bonometti L."/>
            <person name="Westerberg I."/>
            <person name="Brannstrom I.O."/>
            <person name="Guillou S."/>
            <person name="Cros-Aarteil S."/>
            <person name="Calhoun S."/>
            <person name="Haridas S."/>
            <person name="Kuo A."/>
            <person name="Mondo S."/>
            <person name="Pangilinan J."/>
            <person name="Riley R."/>
            <person name="Labutti K."/>
            <person name="Andreopoulos B."/>
            <person name="Lipzen A."/>
            <person name="Chen C."/>
            <person name="Yanf M."/>
            <person name="Daum C."/>
            <person name="Ng V."/>
            <person name="Clum A."/>
            <person name="Steindorff A."/>
            <person name="Ohm R."/>
            <person name="Martin F."/>
            <person name="Silar P."/>
            <person name="Natvig D."/>
            <person name="Lalanne C."/>
            <person name="Gautier V."/>
            <person name="Ament-Velasquez S.L."/>
            <person name="Kruys A."/>
            <person name="Hutchinson M.I."/>
            <person name="Powell A.J."/>
            <person name="Barry K."/>
            <person name="Miller A.N."/>
            <person name="Grigoriev I.V."/>
            <person name="Debuchy R."/>
            <person name="Gladieux P."/>
            <person name="Thoren M.H."/>
            <person name="Johannesson H."/>
        </authorList>
    </citation>
    <scope>NUCLEOTIDE SEQUENCE</scope>
    <source>
        <strain evidence="1">8032-3</strain>
    </source>
</reference>
<proteinExistence type="predicted"/>
<organism evidence="1 2">
    <name type="scientific">Phialemonium atrogriseum</name>
    <dbReference type="NCBI Taxonomy" id="1093897"/>
    <lineage>
        <taxon>Eukaryota</taxon>
        <taxon>Fungi</taxon>
        <taxon>Dikarya</taxon>
        <taxon>Ascomycota</taxon>
        <taxon>Pezizomycotina</taxon>
        <taxon>Sordariomycetes</taxon>
        <taxon>Sordariomycetidae</taxon>
        <taxon>Cephalothecales</taxon>
        <taxon>Cephalothecaceae</taxon>
        <taxon>Phialemonium</taxon>
    </lineage>
</organism>
<gene>
    <name evidence="1" type="ORF">QBC33DRAFT_574124</name>
</gene>
<sequence length="270" mass="31095">MAQLDRRSVALRAQELIEDDIHEARDQVRPCNEAGHGFTDFAYPFDNPIFYIKFGNRSIASMTAEARTHQFSFDALENTPLERRNDIRIPQICRILYTPRGAYIVMEYVQGKTLGQLYQKIERFEENSKPYYDKIARGIKLPLSIPVPTDAKPGPCGGGIIKHPLFKDGEALIRYDSIGNLATWFIKTNPKVTLERKLAYTLISTKETFMFIDAGDLYILDFEHVAFLPISFQDFAFRSPFMMSSLVAPRIQDQFDLPQNNFMVTERFLD</sequence>
<dbReference type="Proteomes" id="UP001244011">
    <property type="component" value="Unassembled WGS sequence"/>
</dbReference>